<organism evidence="2 3">
    <name type="scientific">Oceanihabitans sediminis</name>
    <dbReference type="NCBI Taxonomy" id="1812012"/>
    <lineage>
        <taxon>Bacteria</taxon>
        <taxon>Pseudomonadati</taxon>
        <taxon>Bacteroidota</taxon>
        <taxon>Flavobacteriia</taxon>
        <taxon>Flavobacteriales</taxon>
        <taxon>Flavobacteriaceae</taxon>
        <taxon>Oceanihabitans</taxon>
    </lineage>
</organism>
<protein>
    <recommendedName>
        <fullName evidence="4">HEAT repeat domain-containing protein</fullName>
    </recommendedName>
</protein>
<keyword evidence="1" id="KW-0472">Membrane</keyword>
<keyword evidence="1" id="KW-1133">Transmembrane helix</keyword>
<keyword evidence="1" id="KW-0812">Transmembrane</keyword>
<dbReference type="InterPro" id="IPR011989">
    <property type="entry name" value="ARM-like"/>
</dbReference>
<dbReference type="InterPro" id="IPR016024">
    <property type="entry name" value="ARM-type_fold"/>
</dbReference>
<accession>A0A368P6G9</accession>
<evidence type="ECO:0008006" key="4">
    <source>
        <dbReference type="Google" id="ProtNLM"/>
    </source>
</evidence>
<dbReference type="RefSeq" id="WP_072348668.1">
    <property type="nucleotide sequence ID" value="NZ_JAWVXR010000001.1"/>
</dbReference>
<dbReference type="OrthoDB" id="1454284at2"/>
<proteinExistence type="predicted"/>
<feature type="transmembrane region" description="Helical" evidence="1">
    <location>
        <begin position="20"/>
        <end position="42"/>
    </location>
</feature>
<dbReference type="EMBL" id="QPIG01000001">
    <property type="protein sequence ID" value="RCU57890.1"/>
    <property type="molecule type" value="Genomic_DNA"/>
</dbReference>
<dbReference type="Proteomes" id="UP000252249">
    <property type="component" value="Unassembled WGS sequence"/>
</dbReference>
<sequence length="310" mass="35761">MNLYEYLIDAFNQAPVLIQIGFLIVLALIICIITLIISLRAIRSYLNIKGKEIIKNKKEFEALVVEYLYSGTGFDELSEKQLAIITRIKDAIISTSKRKSVITILSNLMNEVSGEMSDSIKTLYHKIGLITYATQRLESKKWHIVAKAIVELRRFKVYETQDKVATFLNHPRKEIRKEAQLYSVHLFKFNGLSFLDDLETPLSEWHQLLLLEALLNLENQKICDITPWLKSSNTSVVLFALKLVKIYTQFETKETLIELLSHPEKEVRVYTLKVLKELFGYEAEESLIENTSTSDLRIDAEMSLLNLVKN</sequence>
<reference evidence="2 3" key="1">
    <citation type="submission" date="2018-07" db="EMBL/GenBank/DDBJ databases">
        <title>Oceanihabitans testaceum sp. nov., isolated from marine sediment.</title>
        <authorList>
            <person name="Li C.-M."/>
        </authorList>
    </citation>
    <scope>NUCLEOTIDE SEQUENCE [LARGE SCALE GENOMIC DNA]</scope>
    <source>
        <strain evidence="2 3">S9-10</strain>
    </source>
</reference>
<evidence type="ECO:0000313" key="2">
    <source>
        <dbReference type="EMBL" id="RCU57890.1"/>
    </source>
</evidence>
<dbReference type="SUPFAM" id="SSF48371">
    <property type="entry name" value="ARM repeat"/>
    <property type="match status" value="1"/>
</dbReference>
<name>A0A368P6G9_9FLAO</name>
<comment type="caution">
    <text evidence="2">The sequence shown here is derived from an EMBL/GenBank/DDBJ whole genome shotgun (WGS) entry which is preliminary data.</text>
</comment>
<gene>
    <name evidence="2" type="ORF">DU428_00405</name>
</gene>
<dbReference type="Gene3D" id="1.25.10.10">
    <property type="entry name" value="Leucine-rich Repeat Variant"/>
    <property type="match status" value="1"/>
</dbReference>
<dbReference type="AlphaFoldDB" id="A0A368P6G9"/>
<evidence type="ECO:0000256" key="1">
    <source>
        <dbReference type="SAM" id="Phobius"/>
    </source>
</evidence>
<keyword evidence="3" id="KW-1185">Reference proteome</keyword>
<evidence type="ECO:0000313" key="3">
    <source>
        <dbReference type="Proteomes" id="UP000252249"/>
    </source>
</evidence>